<dbReference type="Gene3D" id="3.90.1200.10">
    <property type="match status" value="1"/>
</dbReference>
<reference evidence="5 6" key="2">
    <citation type="submission" date="2020-05" db="EMBL/GenBank/DDBJ databases">
        <title>Classification of alakaliphilic streptomycetes isolated from an alkaline soil next to Lonar Crater, India and a proposal for the recognition of Streptomyces alkaliterrae sp. nov.</title>
        <authorList>
            <person name="Golinska P."/>
        </authorList>
    </citation>
    <scope>NUCLEOTIDE SEQUENCE [LARGE SCALE GENOMIC DNA]</scope>
    <source>
        <strain evidence="6">OF3</strain>
        <strain evidence="5">OF8</strain>
    </source>
</reference>
<dbReference type="SUPFAM" id="SSF56112">
    <property type="entry name" value="Protein kinase-like (PK-like)"/>
    <property type="match status" value="1"/>
</dbReference>
<reference evidence="1" key="3">
    <citation type="journal article" name="Syst. Appl. Microbiol.">
        <title>Streptomyces alkaliterrae sp. nov., isolated from an alkaline soil, and emended descriptions of Streptomyces alkaliphilus, Streptomyces calidiresistens and Streptomyces durbertensis.</title>
        <authorList>
            <person name="Swiecimska M."/>
            <person name="Golinska P."/>
            <person name="Nouioui I."/>
            <person name="Wypij M."/>
            <person name="Rai M."/>
            <person name="Sangal V."/>
            <person name="Goodfellow M."/>
        </authorList>
    </citation>
    <scope>NUCLEOTIDE SEQUENCE</scope>
    <source>
        <strain evidence="1">OF3</strain>
        <strain evidence="2">OF8</strain>
    </source>
</reference>
<dbReference type="AlphaFoldDB" id="A0A5P0YYP4"/>
<sequence length="304" mass="32410">MEAITRVPAAARSRLRSRFGSAADAWCDSVPALVEQLSGRWGLTPVEAAGGGTSRVFRCLPRGSDESRGEAWLKLTPDREVARQEALALTAWSDTSAVVGLLATELSRGALLLRPVRPGVPATYGHWNEPEVSRLLAALRASSPPDSPAPQVPELTERVSFVFDLAARRLGTAPVPGPITSALLDQARRAALRLASTGPRVLVHGDLHPGNVLTGPANGRLVAIDPRPSIGDPDFDVIDWALEGRTCEAELRARIASFAALVPGLDADRVAAWCRALAPLVALPLLRTQPEHDHTRFLVELATG</sequence>
<dbReference type="GO" id="GO:0019748">
    <property type="term" value="P:secondary metabolic process"/>
    <property type="evidence" value="ECO:0007669"/>
    <property type="project" value="InterPro"/>
</dbReference>
<organism evidence="3 4">
    <name type="scientific">Streptomyces alkaliterrae</name>
    <dbReference type="NCBI Taxonomy" id="2213162"/>
    <lineage>
        <taxon>Bacteria</taxon>
        <taxon>Bacillati</taxon>
        <taxon>Actinomycetota</taxon>
        <taxon>Actinomycetes</taxon>
        <taxon>Kitasatosporales</taxon>
        <taxon>Streptomycetaceae</taxon>
        <taxon>Streptomyces</taxon>
    </lineage>
</organism>
<dbReference type="RefSeq" id="WP_143651548.1">
    <property type="nucleotide sequence ID" value="NZ_JABJWZ010000415.1"/>
</dbReference>
<evidence type="ECO:0000313" key="2">
    <source>
        <dbReference type="EMBL" id="MBB1261222.1"/>
    </source>
</evidence>
<dbReference type="EMBL" id="JABJXA010000152">
    <property type="protein sequence ID" value="MBB1261222.1"/>
    <property type="molecule type" value="Genomic_DNA"/>
</dbReference>
<comment type="caution">
    <text evidence="3">The sequence shown here is derived from an EMBL/GenBank/DDBJ whole genome shotgun (WGS) entry which is preliminary data.</text>
</comment>
<keyword evidence="3" id="KW-0808">Transferase</keyword>
<dbReference type="InterPro" id="IPR011009">
    <property type="entry name" value="Kinase-like_dom_sf"/>
</dbReference>
<dbReference type="GO" id="GO:0016773">
    <property type="term" value="F:phosphotransferase activity, alcohol group as acceptor"/>
    <property type="evidence" value="ECO:0007669"/>
    <property type="project" value="InterPro"/>
</dbReference>
<evidence type="ECO:0000313" key="5">
    <source>
        <dbReference type="Proteomes" id="UP000517765"/>
    </source>
</evidence>
<gene>
    <name evidence="3" type="ORF">FNX44_026945</name>
    <name evidence="1" type="ORF">H3146_25345</name>
    <name evidence="2" type="ORF">H3147_20690</name>
</gene>
<dbReference type="Pfam" id="PF04655">
    <property type="entry name" value="APH_6_hur"/>
    <property type="match status" value="1"/>
</dbReference>
<reference evidence="3 4" key="1">
    <citation type="submission" date="2019-10" db="EMBL/GenBank/DDBJ databases">
        <title>Streptomyces sp. nov., a novel actinobacterium isolated from alkaline environment.</title>
        <authorList>
            <person name="Golinska P."/>
        </authorList>
    </citation>
    <scope>NUCLEOTIDE SEQUENCE [LARGE SCALE GENOMIC DNA]</scope>
    <source>
        <strain evidence="3 4">OF1</strain>
    </source>
</reference>
<accession>A0A5P0YYP4</accession>
<evidence type="ECO:0000313" key="3">
    <source>
        <dbReference type="EMBL" id="MQS05403.1"/>
    </source>
</evidence>
<name>A0A5P0YYP4_9ACTN</name>
<dbReference type="EMBL" id="VJYK02000563">
    <property type="protein sequence ID" value="MQS05403.1"/>
    <property type="molecule type" value="Genomic_DNA"/>
</dbReference>
<evidence type="ECO:0000313" key="1">
    <source>
        <dbReference type="EMBL" id="MBB1256648.1"/>
    </source>
</evidence>
<dbReference type="Proteomes" id="UP000320857">
    <property type="component" value="Unassembled WGS sequence"/>
</dbReference>
<dbReference type="InterPro" id="IPR006748">
    <property type="entry name" value="NH2Glyco/OHUrea_AB-resist_kin"/>
</dbReference>
<proteinExistence type="predicted"/>
<dbReference type="EMBL" id="JABJWZ010000415">
    <property type="protein sequence ID" value="MBB1256648.1"/>
    <property type="molecule type" value="Genomic_DNA"/>
</dbReference>
<evidence type="ECO:0000313" key="4">
    <source>
        <dbReference type="Proteomes" id="UP000320857"/>
    </source>
</evidence>
<evidence type="ECO:0000313" key="6">
    <source>
        <dbReference type="Proteomes" id="UP000525686"/>
    </source>
</evidence>
<dbReference type="Proteomes" id="UP000525686">
    <property type="component" value="Unassembled WGS sequence"/>
</dbReference>
<dbReference type="Proteomes" id="UP000517765">
    <property type="component" value="Unassembled WGS sequence"/>
</dbReference>
<protein>
    <submittedName>
        <fullName evidence="3">Phosphotransferase</fullName>
    </submittedName>
</protein>
<keyword evidence="4" id="KW-1185">Reference proteome</keyword>